<gene>
    <name evidence="2" type="ORF">B0T24DRAFT_540054</name>
</gene>
<keyword evidence="1" id="KW-0812">Transmembrane</keyword>
<protein>
    <submittedName>
        <fullName evidence="2">Uncharacterized protein</fullName>
    </submittedName>
</protein>
<reference evidence="2" key="2">
    <citation type="submission" date="2023-06" db="EMBL/GenBank/DDBJ databases">
        <authorList>
            <consortium name="Lawrence Berkeley National Laboratory"/>
            <person name="Haridas S."/>
            <person name="Hensen N."/>
            <person name="Bonometti L."/>
            <person name="Westerberg I."/>
            <person name="Brannstrom I.O."/>
            <person name="Guillou S."/>
            <person name="Cros-Aarteil S."/>
            <person name="Calhoun S."/>
            <person name="Kuo A."/>
            <person name="Mondo S."/>
            <person name="Pangilinan J."/>
            <person name="Riley R."/>
            <person name="Labutti K."/>
            <person name="Andreopoulos B."/>
            <person name="Lipzen A."/>
            <person name="Chen C."/>
            <person name="Yanf M."/>
            <person name="Daum C."/>
            <person name="Ng V."/>
            <person name="Clum A."/>
            <person name="Steindorff A."/>
            <person name="Ohm R."/>
            <person name="Martin F."/>
            <person name="Silar P."/>
            <person name="Natvig D."/>
            <person name="Lalanne C."/>
            <person name="Gautier V."/>
            <person name="Ament-Velasquez S.L."/>
            <person name="Kruys A."/>
            <person name="Hutchinson M.I."/>
            <person name="Powell A.J."/>
            <person name="Barry K."/>
            <person name="Miller A.N."/>
            <person name="Grigoriev I.V."/>
            <person name="Debuchy R."/>
            <person name="Gladieux P."/>
            <person name="Thoren M.H."/>
            <person name="Johannesson H."/>
        </authorList>
    </citation>
    <scope>NUCLEOTIDE SEQUENCE</scope>
    <source>
        <strain evidence="2">CBS 958.72</strain>
    </source>
</reference>
<reference evidence="2" key="1">
    <citation type="journal article" date="2023" name="Mol. Phylogenet. Evol.">
        <title>Genome-scale phylogeny and comparative genomics of the fungal order Sordariales.</title>
        <authorList>
            <person name="Hensen N."/>
            <person name="Bonometti L."/>
            <person name="Westerberg I."/>
            <person name="Brannstrom I.O."/>
            <person name="Guillou S."/>
            <person name="Cros-Aarteil S."/>
            <person name="Calhoun S."/>
            <person name="Haridas S."/>
            <person name="Kuo A."/>
            <person name="Mondo S."/>
            <person name="Pangilinan J."/>
            <person name="Riley R."/>
            <person name="LaButti K."/>
            <person name="Andreopoulos B."/>
            <person name="Lipzen A."/>
            <person name="Chen C."/>
            <person name="Yan M."/>
            <person name="Daum C."/>
            <person name="Ng V."/>
            <person name="Clum A."/>
            <person name="Steindorff A."/>
            <person name="Ohm R.A."/>
            <person name="Martin F."/>
            <person name="Silar P."/>
            <person name="Natvig D.O."/>
            <person name="Lalanne C."/>
            <person name="Gautier V."/>
            <person name="Ament-Velasquez S.L."/>
            <person name="Kruys A."/>
            <person name="Hutchinson M.I."/>
            <person name="Powell A.J."/>
            <person name="Barry K."/>
            <person name="Miller A.N."/>
            <person name="Grigoriev I.V."/>
            <person name="Debuchy R."/>
            <person name="Gladieux P."/>
            <person name="Hiltunen Thoren M."/>
            <person name="Johannesson H."/>
        </authorList>
    </citation>
    <scope>NUCLEOTIDE SEQUENCE</scope>
    <source>
        <strain evidence="2">CBS 958.72</strain>
    </source>
</reference>
<feature type="non-terminal residue" evidence="2">
    <location>
        <position position="1"/>
    </location>
</feature>
<keyword evidence="1" id="KW-0472">Membrane</keyword>
<feature type="transmembrane region" description="Helical" evidence="1">
    <location>
        <begin position="51"/>
        <end position="69"/>
    </location>
</feature>
<dbReference type="Proteomes" id="UP001287356">
    <property type="component" value="Unassembled WGS sequence"/>
</dbReference>
<accession>A0AAE0MYE4</accession>
<comment type="caution">
    <text evidence="2">The sequence shown here is derived from an EMBL/GenBank/DDBJ whole genome shotgun (WGS) entry which is preliminary data.</text>
</comment>
<dbReference type="AlphaFoldDB" id="A0AAE0MYE4"/>
<evidence type="ECO:0000256" key="1">
    <source>
        <dbReference type="SAM" id="Phobius"/>
    </source>
</evidence>
<keyword evidence="3" id="KW-1185">Reference proteome</keyword>
<sequence>ERFNNVIHIYLTNTLIKEFNTSFLKRLDRTVIVIKVINISLKSSKVKTRNISNLYNTLLLYISTLIILIKNI</sequence>
<dbReference type="EMBL" id="JAULSN010000014">
    <property type="protein sequence ID" value="KAK3360893.1"/>
    <property type="molecule type" value="Genomic_DNA"/>
</dbReference>
<organism evidence="2 3">
    <name type="scientific">Lasiosphaeria ovina</name>
    <dbReference type="NCBI Taxonomy" id="92902"/>
    <lineage>
        <taxon>Eukaryota</taxon>
        <taxon>Fungi</taxon>
        <taxon>Dikarya</taxon>
        <taxon>Ascomycota</taxon>
        <taxon>Pezizomycotina</taxon>
        <taxon>Sordariomycetes</taxon>
        <taxon>Sordariomycetidae</taxon>
        <taxon>Sordariales</taxon>
        <taxon>Lasiosphaeriaceae</taxon>
        <taxon>Lasiosphaeria</taxon>
    </lineage>
</organism>
<keyword evidence="1" id="KW-1133">Transmembrane helix</keyword>
<name>A0AAE0MYE4_9PEZI</name>
<evidence type="ECO:0000313" key="2">
    <source>
        <dbReference type="EMBL" id="KAK3360893.1"/>
    </source>
</evidence>
<proteinExistence type="predicted"/>
<evidence type="ECO:0000313" key="3">
    <source>
        <dbReference type="Proteomes" id="UP001287356"/>
    </source>
</evidence>